<accession>A0A927GU38</accession>
<organism evidence="1 2">
    <name type="scientific">Paenibacillus sabuli</name>
    <dbReference type="NCBI Taxonomy" id="2772509"/>
    <lineage>
        <taxon>Bacteria</taxon>
        <taxon>Bacillati</taxon>
        <taxon>Bacillota</taxon>
        <taxon>Bacilli</taxon>
        <taxon>Bacillales</taxon>
        <taxon>Paenibacillaceae</taxon>
        <taxon>Paenibacillus</taxon>
    </lineage>
</organism>
<sequence>PASAAPVAGSGDLAQPGAPGAARAALAGRDWVFVAGTFYRMRFGPDAERLWPLVEPSTFGPPERAYGHRLGPWYGGALTRARDRGAGAALPWQAGALYLRYGYEDHRRLLLHLLDRLGVRHAVETDAPEQVELCCGYTPQDELLLQLLNLSGFNGVTYREPLPIGPIRIAVRDGGLYARARLLRSGAELPLVAETQTGSLMVELPLLRDYEAIVLER</sequence>
<protein>
    <submittedName>
        <fullName evidence="1">Uncharacterized protein</fullName>
    </submittedName>
</protein>
<keyword evidence="2" id="KW-1185">Reference proteome</keyword>
<dbReference type="EMBL" id="JACXIZ010000071">
    <property type="protein sequence ID" value="MBD2848519.1"/>
    <property type="molecule type" value="Genomic_DNA"/>
</dbReference>
<evidence type="ECO:0000313" key="1">
    <source>
        <dbReference type="EMBL" id="MBD2848519.1"/>
    </source>
</evidence>
<feature type="non-terminal residue" evidence="1">
    <location>
        <position position="1"/>
    </location>
</feature>
<dbReference type="AlphaFoldDB" id="A0A927GU38"/>
<name>A0A927GU38_9BACL</name>
<evidence type="ECO:0000313" key="2">
    <source>
        <dbReference type="Proteomes" id="UP000621560"/>
    </source>
</evidence>
<reference evidence="1" key="1">
    <citation type="submission" date="2020-09" db="EMBL/GenBank/DDBJ databases">
        <title>A novel bacterium of genus Paenibacillus, isolated from South China Sea.</title>
        <authorList>
            <person name="Huang H."/>
            <person name="Mo K."/>
            <person name="Hu Y."/>
        </authorList>
    </citation>
    <scope>NUCLEOTIDE SEQUENCE</scope>
    <source>
        <strain evidence="1">IB182496</strain>
    </source>
</reference>
<comment type="caution">
    <text evidence="1">The sequence shown here is derived from an EMBL/GenBank/DDBJ whole genome shotgun (WGS) entry which is preliminary data.</text>
</comment>
<proteinExistence type="predicted"/>
<gene>
    <name evidence="1" type="ORF">IDH44_25345</name>
</gene>
<dbReference type="Proteomes" id="UP000621560">
    <property type="component" value="Unassembled WGS sequence"/>
</dbReference>